<protein>
    <submittedName>
        <fullName evidence="1">Uncharacterized protein</fullName>
    </submittedName>
</protein>
<proteinExistence type="predicted"/>
<comment type="caution">
    <text evidence="1">The sequence shown here is derived from an EMBL/GenBank/DDBJ whole genome shotgun (WGS) entry which is preliminary data.</text>
</comment>
<evidence type="ECO:0000313" key="1">
    <source>
        <dbReference type="EMBL" id="KAK7438201.1"/>
    </source>
</evidence>
<name>A0ABR1IRN6_9AGAR</name>
<sequence>MSYIPYTVPDSSAISKLPAYGNNEASRLAQKVEWITVVNTATNSGLYHARLFLAFYEASAISVDPNPNYNTMVTTGEMPIVVILNVRDTATTDNPSKTPDFKLQTNYAVTAANILAITTCSGTSLLPRVLVAATGAPWLSRNWRPTILYKGVAIAALKAGKLARAGLLEAPASPFHASRVALFEKPQHSC</sequence>
<dbReference type="EMBL" id="JBANRG010000080">
    <property type="protein sequence ID" value="KAK7438201.1"/>
    <property type="molecule type" value="Genomic_DNA"/>
</dbReference>
<evidence type="ECO:0000313" key="2">
    <source>
        <dbReference type="Proteomes" id="UP001498398"/>
    </source>
</evidence>
<gene>
    <name evidence="1" type="ORF">VKT23_018131</name>
</gene>
<reference evidence="1 2" key="1">
    <citation type="submission" date="2024-01" db="EMBL/GenBank/DDBJ databases">
        <title>A draft genome for the cacao thread blight pathogen Marasmiellus scandens.</title>
        <authorList>
            <person name="Baruah I.K."/>
            <person name="Leung J."/>
            <person name="Bukari Y."/>
            <person name="Amoako-Attah I."/>
            <person name="Meinhardt L.W."/>
            <person name="Bailey B.A."/>
            <person name="Cohen S.P."/>
        </authorList>
    </citation>
    <scope>NUCLEOTIDE SEQUENCE [LARGE SCALE GENOMIC DNA]</scope>
    <source>
        <strain evidence="1 2">GH-19</strain>
    </source>
</reference>
<accession>A0ABR1IRN6</accession>
<keyword evidence="2" id="KW-1185">Reference proteome</keyword>
<organism evidence="1 2">
    <name type="scientific">Marasmiellus scandens</name>
    <dbReference type="NCBI Taxonomy" id="2682957"/>
    <lineage>
        <taxon>Eukaryota</taxon>
        <taxon>Fungi</taxon>
        <taxon>Dikarya</taxon>
        <taxon>Basidiomycota</taxon>
        <taxon>Agaricomycotina</taxon>
        <taxon>Agaricomycetes</taxon>
        <taxon>Agaricomycetidae</taxon>
        <taxon>Agaricales</taxon>
        <taxon>Marasmiineae</taxon>
        <taxon>Omphalotaceae</taxon>
        <taxon>Marasmiellus</taxon>
    </lineage>
</organism>
<dbReference type="Proteomes" id="UP001498398">
    <property type="component" value="Unassembled WGS sequence"/>
</dbReference>